<dbReference type="NCBIfam" id="TIGR00065">
    <property type="entry name" value="ftsZ"/>
    <property type="match status" value="1"/>
</dbReference>
<dbReference type="InterPro" id="IPR008280">
    <property type="entry name" value="Tub_FtsZ_C"/>
</dbReference>
<dbReference type="Pfam" id="PF12327">
    <property type="entry name" value="FtsZ_C"/>
    <property type="match status" value="1"/>
</dbReference>
<comment type="similarity">
    <text evidence="1 5">Belongs to the FtsZ family.</text>
</comment>
<dbReference type="Proteomes" id="UP001277761">
    <property type="component" value="Unassembled WGS sequence"/>
</dbReference>
<dbReference type="SMART" id="SM00865">
    <property type="entry name" value="Tubulin_C"/>
    <property type="match status" value="1"/>
</dbReference>
<dbReference type="GO" id="GO:0051301">
    <property type="term" value="P:cell division"/>
    <property type="evidence" value="ECO:0007669"/>
    <property type="project" value="UniProtKB-KW"/>
</dbReference>
<keyword evidence="11" id="KW-1185">Reference proteome</keyword>
<dbReference type="EMBL" id="JAXAVX010000002">
    <property type="protein sequence ID" value="MDX8151385.1"/>
    <property type="molecule type" value="Genomic_DNA"/>
</dbReference>
<comment type="subcellular location">
    <subcellularLocation>
        <location evidence="5">Cytoplasm</location>
    </subcellularLocation>
    <text evidence="5">Assembles at midcell at the inner surface of the cytoplasmic membrane.</text>
</comment>
<sequence length="465" mass="48853">MSQNPHRSSLHEGPLADLFRRTDQPAESSALPQDSRYPAKIELGADPDQILGLADVAPTPVDLGVVDARPLAERTEATVESWGARGRHVPANPHGPVIRVVGVGGGGTNAVNRMVDAEMTGVEFLAINTDAQSLADSQAETTIHIGQGSTRGLGAGADPDVGRSAAMEQYDEIKDALRDSDMIFIAVGEGGGTGTGAAPVVARIARELGALTVGIVTKPFAFEGRRRAESADRGVQELAAEVDTLIVVPNNRLLTVLERNTSMVDAFRVADDVLRQGVQGISELVTVPGLINLDFADVRTIMADRGAALLGIGHGTGESRAIQAAERAVSSPLLETSMDGAKAILLSITGGEDLSLWEINEAAETIREAAHPDANIIFGAMVDERLGDEAWVTVVATGYDHQPHLAPAPAAATPQRRAVRAPEAEPRVERRAPAPRRPEPVRRPAAAGAGRDGEGWSVPEFHLGG</sequence>
<evidence type="ECO:0000313" key="10">
    <source>
        <dbReference type="EMBL" id="MDX8151385.1"/>
    </source>
</evidence>
<dbReference type="InterPro" id="IPR020805">
    <property type="entry name" value="Cell_div_FtsZ_CS"/>
</dbReference>
<comment type="caution">
    <text evidence="10">The sequence shown here is derived from an EMBL/GenBank/DDBJ whole genome shotgun (WGS) entry which is preliminary data.</text>
</comment>
<reference evidence="10 11" key="1">
    <citation type="submission" date="2023-11" db="EMBL/GenBank/DDBJ databases">
        <authorList>
            <person name="Xu M."/>
            <person name="Jiang T."/>
        </authorList>
    </citation>
    <scope>NUCLEOTIDE SEQUENCE [LARGE SCALE GENOMIC DNA]</scope>
    <source>
        <strain evidence="10 11">SD</strain>
    </source>
</reference>
<evidence type="ECO:0000256" key="7">
    <source>
        <dbReference type="SAM" id="MobiDB-lite"/>
    </source>
</evidence>
<dbReference type="PANTHER" id="PTHR30314">
    <property type="entry name" value="CELL DIVISION PROTEIN FTSZ-RELATED"/>
    <property type="match status" value="1"/>
</dbReference>
<dbReference type="RefSeq" id="WP_319953535.1">
    <property type="nucleotide sequence ID" value="NZ_JAXAVX010000002.1"/>
</dbReference>
<evidence type="ECO:0000259" key="9">
    <source>
        <dbReference type="SMART" id="SM00865"/>
    </source>
</evidence>
<feature type="domain" description="Tubulin/FtsZ 2-layer sandwich" evidence="9">
    <location>
        <begin position="291"/>
        <end position="408"/>
    </location>
</feature>
<dbReference type="SMART" id="SM00864">
    <property type="entry name" value="Tubulin"/>
    <property type="match status" value="1"/>
</dbReference>
<keyword evidence="2 5" id="KW-0547">Nucleotide-binding</keyword>
<dbReference type="InterPro" id="IPR003008">
    <property type="entry name" value="Tubulin_FtsZ_GTPase"/>
</dbReference>
<comment type="subunit">
    <text evidence="5">Homodimer. Polymerizes to form a dynamic ring structure in a strictly GTP-dependent manner. Interacts directly with several other division proteins.</text>
</comment>
<dbReference type="InterPro" id="IPR024757">
    <property type="entry name" value="FtsZ_C"/>
</dbReference>
<dbReference type="SUPFAM" id="SSF55307">
    <property type="entry name" value="Tubulin C-terminal domain-like"/>
    <property type="match status" value="1"/>
</dbReference>
<dbReference type="CDD" id="cd02201">
    <property type="entry name" value="FtsZ_type1"/>
    <property type="match status" value="1"/>
</dbReference>
<proteinExistence type="inferred from homology"/>
<dbReference type="PROSITE" id="PS01134">
    <property type="entry name" value="FTSZ_1"/>
    <property type="match status" value="1"/>
</dbReference>
<dbReference type="SUPFAM" id="SSF52490">
    <property type="entry name" value="Tubulin nucleotide-binding domain-like"/>
    <property type="match status" value="1"/>
</dbReference>
<evidence type="ECO:0000256" key="4">
    <source>
        <dbReference type="ARBA" id="ARBA00023210"/>
    </source>
</evidence>
<feature type="binding site" evidence="5">
    <location>
        <position position="223"/>
    </location>
    <ligand>
        <name>GTP</name>
        <dbReference type="ChEBI" id="CHEBI:37565"/>
    </ligand>
</feature>
<feature type="compositionally biased region" description="Basic and acidic residues" evidence="7">
    <location>
        <begin position="420"/>
        <end position="442"/>
    </location>
</feature>
<accession>A0ABU4VKT9</accession>
<keyword evidence="3 5" id="KW-0342">GTP-binding</keyword>
<evidence type="ECO:0000313" key="11">
    <source>
        <dbReference type="Proteomes" id="UP001277761"/>
    </source>
</evidence>
<dbReference type="InterPro" id="IPR037103">
    <property type="entry name" value="Tubulin/FtsZ-like_C"/>
</dbReference>
<evidence type="ECO:0000256" key="2">
    <source>
        <dbReference type="ARBA" id="ARBA00022741"/>
    </source>
</evidence>
<evidence type="ECO:0000256" key="6">
    <source>
        <dbReference type="NCBIfam" id="TIGR00065"/>
    </source>
</evidence>
<keyword evidence="5" id="KW-0963">Cytoplasm</keyword>
<evidence type="ECO:0000256" key="3">
    <source>
        <dbReference type="ARBA" id="ARBA00023134"/>
    </source>
</evidence>
<protein>
    <recommendedName>
        <fullName evidence="5 6">Cell division protein FtsZ</fullName>
    </recommendedName>
</protein>
<dbReference type="InterPro" id="IPR000158">
    <property type="entry name" value="Cell_div_FtsZ"/>
</dbReference>
<evidence type="ECO:0000256" key="1">
    <source>
        <dbReference type="ARBA" id="ARBA00009690"/>
    </source>
</evidence>
<feature type="binding site" evidence="5">
    <location>
        <begin position="105"/>
        <end position="109"/>
    </location>
    <ligand>
        <name>GTP</name>
        <dbReference type="ChEBI" id="CHEBI:37565"/>
    </ligand>
</feature>
<feature type="region of interest" description="Disordered" evidence="7">
    <location>
        <begin position="405"/>
        <end position="465"/>
    </location>
</feature>
<name>A0ABU4VKT9_9ACTN</name>
<feature type="domain" description="Tubulin/FtsZ GTPase" evidence="8">
    <location>
        <begin position="97"/>
        <end position="289"/>
    </location>
</feature>
<dbReference type="InterPro" id="IPR036525">
    <property type="entry name" value="Tubulin/FtsZ_GTPase_sf"/>
</dbReference>
<keyword evidence="4 5" id="KW-0717">Septation</keyword>
<feature type="binding site" evidence="5">
    <location>
        <position position="271"/>
    </location>
    <ligand>
        <name>GTP</name>
        <dbReference type="ChEBI" id="CHEBI:37565"/>
    </ligand>
</feature>
<keyword evidence="5" id="KW-0131">Cell cycle</keyword>
<keyword evidence="5 10" id="KW-0132">Cell division</keyword>
<feature type="compositionally biased region" description="Low complexity" evidence="7">
    <location>
        <begin position="407"/>
        <end position="416"/>
    </location>
</feature>
<feature type="binding site" evidence="5">
    <location>
        <begin position="192"/>
        <end position="194"/>
    </location>
    <ligand>
        <name>GTP</name>
        <dbReference type="ChEBI" id="CHEBI:37565"/>
    </ligand>
</feature>
<feature type="binding site" evidence="5">
    <location>
        <position position="227"/>
    </location>
    <ligand>
        <name>GTP</name>
        <dbReference type="ChEBI" id="CHEBI:37565"/>
    </ligand>
</feature>
<dbReference type="PANTHER" id="PTHR30314:SF3">
    <property type="entry name" value="MITOCHONDRIAL DIVISION PROTEIN FSZA"/>
    <property type="match status" value="1"/>
</dbReference>
<feature type="region of interest" description="Disordered" evidence="7">
    <location>
        <begin position="1"/>
        <end position="37"/>
    </location>
</feature>
<dbReference type="PRINTS" id="PR00423">
    <property type="entry name" value="CELLDVISFTSZ"/>
</dbReference>
<dbReference type="Gene3D" id="3.40.50.1440">
    <property type="entry name" value="Tubulin/FtsZ, GTPase domain"/>
    <property type="match status" value="1"/>
</dbReference>
<dbReference type="Pfam" id="PF00091">
    <property type="entry name" value="Tubulin"/>
    <property type="match status" value="1"/>
</dbReference>
<evidence type="ECO:0000256" key="5">
    <source>
        <dbReference type="HAMAP-Rule" id="MF_00909"/>
    </source>
</evidence>
<dbReference type="HAMAP" id="MF_00909">
    <property type="entry name" value="FtsZ"/>
    <property type="match status" value="1"/>
</dbReference>
<dbReference type="Gene3D" id="3.30.1330.20">
    <property type="entry name" value="Tubulin/FtsZ, C-terminal domain"/>
    <property type="match status" value="1"/>
</dbReference>
<dbReference type="InterPro" id="IPR045061">
    <property type="entry name" value="FtsZ/CetZ"/>
</dbReference>
<evidence type="ECO:0000259" key="8">
    <source>
        <dbReference type="SMART" id="SM00864"/>
    </source>
</evidence>
<dbReference type="InterPro" id="IPR018316">
    <property type="entry name" value="Tubulin/FtsZ_2-layer-sand-dom"/>
</dbReference>
<gene>
    <name evidence="5 10" type="primary">ftsZ</name>
    <name evidence="10" type="ORF">SK069_07270</name>
</gene>
<comment type="function">
    <text evidence="5">Essential cell division protein that forms a contractile ring structure (Z ring) at the future cell division site. The regulation of the ring assembly controls the timing and the location of cell division. One of the functions of the FtsZ ring is to recruit other cell division proteins to the septum to produce a new cell wall between the dividing cells. Binds GTP and shows GTPase activity.</text>
</comment>
<organism evidence="10 11">
    <name type="scientific">Patulibacter brassicae</name>
    <dbReference type="NCBI Taxonomy" id="1705717"/>
    <lineage>
        <taxon>Bacteria</taxon>
        <taxon>Bacillati</taxon>
        <taxon>Actinomycetota</taxon>
        <taxon>Thermoleophilia</taxon>
        <taxon>Solirubrobacterales</taxon>
        <taxon>Patulibacteraceae</taxon>
        <taxon>Patulibacter</taxon>
    </lineage>
</organism>